<feature type="binding site" description="covalent" evidence="21">
    <location>
        <position position="220"/>
    </location>
    <ligand>
        <name>heme c</name>
        <dbReference type="ChEBI" id="CHEBI:61717"/>
        <label>2</label>
    </ligand>
</feature>
<evidence type="ECO:0000256" key="1">
    <source>
        <dbReference type="ARBA" id="ARBA00004533"/>
    </source>
</evidence>
<dbReference type="PROSITE" id="PS51007">
    <property type="entry name" value="CYTC"/>
    <property type="match status" value="2"/>
</dbReference>
<evidence type="ECO:0000256" key="22">
    <source>
        <dbReference type="SAM" id="MobiDB-lite"/>
    </source>
</evidence>
<keyword evidence="16 19" id="KW-0408">Iron</keyword>
<evidence type="ECO:0000256" key="12">
    <source>
        <dbReference type="ARBA" id="ARBA00022781"/>
    </source>
</evidence>
<feature type="binding site" description="axial binding residue" evidence="20">
    <location>
        <position position="267"/>
    </location>
    <ligand>
        <name>heme c</name>
        <dbReference type="ChEBI" id="CHEBI:61717"/>
        <label>1</label>
    </ligand>
    <ligandPart>
        <name>Fe</name>
        <dbReference type="ChEBI" id="CHEBI:18248"/>
    </ligandPart>
</feature>
<protein>
    <recommendedName>
        <fullName evidence="19">Cbb3-type cytochrome c oxidase subunit</fullName>
    </recommendedName>
</protein>
<feature type="binding site" description="covalent" evidence="21">
    <location>
        <position position="217"/>
    </location>
    <ligand>
        <name>heme c</name>
        <dbReference type="ChEBI" id="CHEBI:61717"/>
        <label>2</label>
    </ligand>
</feature>
<feature type="binding site" description="axial binding residue" evidence="20">
    <location>
        <position position="174"/>
    </location>
    <ligand>
        <name>heme c</name>
        <dbReference type="ChEBI" id="CHEBI:61717"/>
        <label>2</label>
    </ligand>
    <ligandPart>
        <name>Fe</name>
        <dbReference type="ChEBI" id="CHEBI:18248"/>
    </ligandPart>
</feature>
<evidence type="ECO:0000256" key="9">
    <source>
        <dbReference type="ARBA" id="ARBA00022692"/>
    </source>
</evidence>
<evidence type="ECO:0000256" key="5">
    <source>
        <dbReference type="ARBA" id="ARBA00022475"/>
    </source>
</evidence>
<dbReference type="UniPathway" id="UPA00705"/>
<dbReference type="Gene3D" id="1.10.760.10">
    <property type="entry name" value="Cytochrome c-like domain"/>
    <property type="match status" value="2"/>
</dbReference>
<keyword evidence="7 19" id="KW-0349">Heme</keyword>
<dbReference type="GO" id="GO:0005886">
    <property type="term" value="C:plasma membrane"/>
    <property type="evidence" value="ECO:0007669"/>
    <property type="project" value="UniProtKB-SubCell"/>
</dbReference>
<dbReference type="Pfam" id="PF14715">
    <property type="entry name" value="FixP_N"/>
    <property type="match status" value="1"/>
</dbReference>
<evidence type="ECO:0000256" key="11">
    <source>
        <dbReference type="ARBA" id="ARBA00022737"/>
    </source>
</evidence>
<evidence type="ECO:0000313" key="26">
    <source>
        <dbReference type="Proteomes" id="UP000217076"/>
    </source>
</evidence>
<dbReference type="GO" id="GO:0005506">
    <property type="term" value="F:iron ion binding"/>
    <property type="evidence" value="ECO:0007669"/>
    <property type="project" value="InterPro"/>
</dbReference>
<comment type="subunit">
    <text evidence="19">Component of the cbb3-type cytochrome c oxidase.</text>
</comment>
<evidence type="ECO:0000313" key="25">
    <source>
        <dbReference type="EMBL" id="SDG73654.1"/>
    </source>
</evidence>
<dbReference type="AlphaFoldDB" id="A0A1G7WP41"/>
<feature type="binding site" description="covalent" evidence="21">
    <location>
        <position position="122"/>
    </location>
    <ligand>
        <name>heme c</name>
        <dbReference type="ChEBI" id="CHEBI:61717"/>
        <label>1</label>
    </ligand>
</feature>
<dbReference type="Proteomes" id="UP000217076">
    <property type="component" value="Unassembled WGS sequence"/>
</dbReference>
<feature type="binding site" description="axial binding residue" evidence="20">
    <location>
        <position position="126"/>
    </location>
    <ligand>
        <name>heme c</name>
        <dbReference type="ChEBI" id="CHEBI:61717"/>
        <label>1</label>
    </ligand>
    <ligandPart>
        <name>Fe</name>
        <dbReference type="ChEBI" id="CHEBI:18248"/>
    </ligandPart>
</feature>
<reference evidence="26" key="1">
    <citation type="submission" date="2016-10" db="EMBL/GenBank/DDBJ databases">
        <authorList>
            <person name="Varghese N."/>
            <person name="Submissions S."/>
        </authorList>
    </citation>
    <scope>NUCLEOTIDE SEQUENCE [LARGE SCALE GENOMIC DNA]</scope>
    <source>
        <strain evidence="26">930I</strain>
    </source>
</reference>
<dbReference type="PRINTS" id="PR00605">
    <property type="entry name" value="CYTCHROMECIC"/>
</dbReference>
<keyword evidence="11" id="KW-0677">Repeat</keyword>
<keyword evidence="15 19" id="KW-0560">Oxidoreductase</keyword>
<dbReference type="SUPFAM" id="SSF46626">
    <property type="entry name" value="Cytochrome c"/>
    <property type="match status" value="2"/>
</dbReference>
<dbReference type="Gene3D" id="6.10.280.130">
    <property type="match status" value="1"/>
</dbReference>
<feature type="binding site" description="covalent" evidence="21">
    <location>
        <position position="125"/>
    </location>
    <ligand>
        <name>heme c</name>
        <dbReference type="ChEBI" id="CHEBI:61717"/>
        <label>1</label>
    </ligand>
</feature>
<comment type="pathway">
    <text evidence="2 19">Energy metabolism; oxidative phosphorylation.</text>
</comment>
<feature type="transmembrane region" description="Helical" evidence="23">
    <location>
        <begin position="33"/>
        <end position="51"/>
    </location>
</feature>
<keyword evidence="12 19" id="KW-0375">Hydrogen ion transport</keyword>
<keyword evidence="26" id="KW-1185">Reference proteome</keyword>
<dbReference type="STRING" id="83401.SAMN05421742_102271"/>
<dbReference type="PANTHER" id="PTHR33751">
    <property type="entry name" value="CBB3-TYPE CYTOCHROME C OXIDASE SUBUNIT FIXP"/>
    <property type="match status" value="1"/>
</dbReference>
<dbReference type="InterPro" id="IPR038414">
    <property type="entry name" value="CcoP_N_sf"/>
</dbReference>
<dbReference type="GO" id="GO:0009055">
    <property type="term" value="F:electron transfer activity"/>
    <property type="evidence" value="ECO:0007669"/>
    <property type="project" value="InterPro"/>
</dbReference>
<gene>
    <name evidence="25" type="ORF">SAMN05421742_102271</name>
</gene>
<evidence type="ECO:0000256" key="13">
    <source>
        <dbReference type="ARBA" id="ARBA00022982"/>
    </source>
</evidence>
<evidence type="ECO:0000256" key="17">
    <source>
        <dbReference type="ARBA" id="ARBA00023065"/>
    </source>
</evidence>
<evidence type="ECO:0000256" key="19">
    <source>
        <dbReference type="PIRNR" id="PIRNR000006"/>
    </source>
</evidence>
<accession>A0A1G7WP41</accession>
<keyword evidence="9 23" id="KW-0812">Transmembrane</keyword>
<keyword evidence="14 23" id="KW-1133">Transmembrane helix</keyword>
<keyword evidence="18 19" id="KW-0472">Membrane</keyword>
<dbReference type="PIRSF" id="PIRSF000006">
    <property type="entry name" value="Cbb3-Cox_fixP"/>
    <property type="match status" value="1"/>
</dbReference>
<keyword evidence="13 19" id="KW-0249">Electron transport</keyword>
<dbReference type="GO" id="GO:0016491">
    <property type="term" value="F:oxidoreductase activity"/>
    <property type="evidence" value="ECO:0007669"/>
    <property type="project" value="UniProtKB-KW"/>
</dbReference>
<dbReference type="OrthoDB" id="9811281at2"/>
<evidence type="ECO:0000256" key="4">
    <source>
        <dbReference type="ARBA" id="ARBA00022448"/>
    </source>
</evidence>
<dbReference type="PANTHER" id="PTHR33751:SF1">
    <property type="entry name" value="CBB3-TYPE CYTOCHROME C OXIDASE SUBUNIT FIXP"/>
    <property type="match status" value="1"/>
</dbReference>
<feature type="region of interest" description="Disordered" evidence="22">
    <location>
        <begin position="1"/>
        <end position="21"/>
    </location>
</feature>
<feature type="domain" description="Cytochrome c" evidence="24">
    <location>
        <begin position="204"/>
        <end position="290"/>
    </location>
</feature>
<sequence>MAGGPERDAVSGRHTTGHEWDGITELNTPLPKWWVYVFFACVAWALGYVILFPSVPMPGKAASGVLGYSSRAALAENLAAAEARMGEQLAGLRQLSLEEIAADPELATFARQGGEVMFKENCVPCHQSGGAGAYGYPTLADDEWIWGGSMEAIATTIRHGVRHDEDPESRFNIMPSFGADELLSEADIDQVADYVLALSKGEASQEGPGREIFETQCAVCHSSNGEGADGAGYRDFGGPALNNRIWLYGGEKEDIVAQINQPRHGVMPAWGERLGETTIKQLTLYVHGLGGGE</sequence>
<evidence type="ECO:0000256" key="20">
    <source>
        <dbReference type="PIRSR" id="PIRSR000006-1"/>
    </source>
</evidence>
<dbReference type="InterPro" id="IPR004678">
    <property type="entry name" value="Cyt_c_oxidase_cbb3_su3"/>
</dbReference>
<evidence type="ECO:0000256" key="6">
    <source>
        <dbReference type="ARBA" id="ARBA00022519"/>
    </source>
</evidence>
<dbReference type="NCBIfam" id="TIGR00782">
    <property type="entry name" value="ccoP"/>
    <property type="match status" value="1"/>
</dbReference>
<comment type="cofactor">
    <cofactor evidence="19 21">
        <name>heme c</name>
        <dbReference type="ChEBI" id="CHEBI:61717"/>
    </cofactor>
    <text evidence="19 21">Binds 2 heme C groups per subunit.</text>
</comment>
<dbReference type="InterPro" id="IPR050597">
    <property type="entry name" value="Cytochrome_c_Oxidase_Subunit"/>
</dbReference>
<proteinExistence type="inferred from homology"/>
<evidence type="ECO:0000256" key="16">
    <source>
        <dbReference type="ARBA" id="ARBA00023004"/>
    </source>
</evidence>
<keyword evidence="8 19" id="KW-0679">Respiratory chain</keyword>
<keyword evidence="6 19" id="KW-0997">Cell inner membrane</keyword>
<feature type="binding site" description="axial binding residue" evidence="20">
    <location>
        <position position="221"/>
    </location>
    <ligand>
        <name>heme c</name>
        <dbReference type="ChEBI" id="CHEBI:61717"/>
        <label>2</label>
    </ligand>
    <ligandPart>
        <name>Fe</name>
        <dbReference type="ChEBI" id="CHEBI:18248"/>
    </ligandPart>
</feature>
<dbReference type="Pfam" id="PF13442">
    <property type="entry name" value="Cytochrome_CBB3"/>
    <property type="match status" value="2"/>
</dbReference>
<dbReference type="RefSeq" id="WP_092616023.1">
    <property type="nucleotide sequence ID" value="NZ_FNCV01000002.1"/>
</dbReference>
<organism evidence="25 26">
    <name type="scientific">Roseospirillum parvum</name>
    <dbReference type="NCBI Taxonomy" id="83401"/>
    <lineage>
        <taxon>Bacteria</taxon>
        <taxon>Pseudomonadati</taxon>
        <taxon>Pseudomonadota</taxon>
        <taxon>Alphaproteobacteria</taxon>
        <taxon>Rhodospirillales</taxon>
        <taxon>Rhodospirillaceae</taxon>
        <taxon>Roseospirillum</taxon>
    </lineage>
</organism>
<evidence type="ECO:0000256" key="15">
    <source>
        <dbReference type="ARBA" id="ARBA00023002"/>
    </source>
</evidence>
<evidence type="ECO:0000256" key="18">
    <source>
        <dbReference type="ARBA" id="ARBA00023136"/>
    </source>
</evidence>
<dbReference type="InterPro" id="IPR008168">
    <property type="entry name" value="Cyt_C_IC"/>
</dbReference>
<comment type="subcellular location">
    <subcellularLocation>
        <location evidence="1 19">Cell inner membrane</location>
    </subcellularLocation>
</comment>
<evidence type="ECO:0000256" key="10">
    <source>
        <dbReference type="ARBA" id="ARBA00022723"/>
    </source>
</evidence>
<evidence type="ECO:0000256" key="14">
    <source>
        <dbReference type="ARBA" id="ARBA00022989"/>
    </source>
</evidence>
<dbReference type="InterPro" id="IPR036909">
    <property type="entry name" value="Cyt_c-like_dom_sf"/>
</dbReference>
<dbReference type="InterPro" id="IPR009056">
    <property type="entry name" value="Cyt_c-like_dom"/>
</dbReference>
<keyword evidence="17 19" id="KW-0406">Ion transport</keyword>
<dbReference type="GO" id="GO:1902600">
    <property type="term" value="P:proton transmembrane transport"/>
    <property type="evidence" value="ECO:0007669"/>
    <property type="project" value="UniProtKB-KW"/>
</dbReference>
<evidence type="ECO:0000256" key="7">
    <source>
        <dbReference type="ARBA" id="ARBA00022617"/>
    </source>
</evidence>
<evidence type="ECO:0000259" key="24">
    <source>
        <dbReference type="PROSITE" id="PS51007"/>
    </source>
</evidence>
<dbReference type="EMBL" id="FNCV01000002">
    <property type="protein sequence ID" value="SDG73654.1"/>
    <property type="molecule type" value="Genomic_DNA"/>
</dbReference>
<dbReference type="GO" id="GO:0006119">
    <property type="term" value="P:oxidative phosphorylation"/>
    <property type="evidence" value="ECO:0007669"/>
    <property type="project" value="UniProtKB-UniPathway"/>
</dbReference>
<evidence type="ECO:0000256" key="23">
    <source>
        <dbReference type="SAM" id="Phobius"/>
    </source>
</evidence>
<dbReference type="GO" id="GO:0020037">
    <property type="term" value="F:heme binding"/>
    <property type="evidence" value="ECO:0007669"/>
    <property type="project" value="InterPro"/>
</dbReference>
<evidence type="ECO:0000256" key="3">
    <source>
        <dbReference type="ARBA" id="ARBA00006113"/>
    </source>
</evidence>
<evidence type="ECO:0000256" key="21">
    <source>
        <dbReference type="PIRSR" id="PIRSR000006-2"/>
    </source>
</evidence>
<keyword evidence="10 19" id="KW-0479">Metal-binding</keyword>
<dbReference type="InterPro" id="IPR032858">
    <property type="entry name" value="CcoP_N"/>
</dbReference>
<comment type="function">
    <text evidence="19">C-type cytochrome. Part of the cbb3-type cytochrome c oxidase complex.</text>
</comment>
<keyword evidence="4 19" id="KW-0813">Transport</keyword>
<comment type="similarity">
    <text evidence="3 19">Belongs to the CcoP / FixP family.</text>
</comment>
<feature type="domain" description="Cytochrome c" evidence="24">
    <location>
        <begin position="109"/>
        <end position="199"/>
    </location>
</feature>
<name>A0A1G7WP41_9PROT</name>
<evidence type="ECO:0000256" key="2">
    <source>
        <dbReference type="ARBA" id="ARBA00004673"/>
    </source>
</evidence>
<evidence type="ECO:0000256" key="8">
    <source>
        <dbReference type="ARBA" id="ARBA00022660"/>
    </source>
</evidence>
<keyword evidence="5 19" id="KW-1003">Cell membrane</keyword>